<dbReference type="AlphaFoldDB" id="A0A176YZN7"/>
<comment type="caution">
    <text evidence="2">The sequence shown here is derived from an EMBL/GenBank/DDBJ whole genome shotgun (WGS) entry which is preliminary data.</text>
</comment>
<feature type="domain" description="SMP-30/Gluconolactonase/LRE-like region" evidence="1">
    <location>
        <begin position="14"/>
        <end position="286"/>
    </location>
</feature>
<name>A0A176YZN7_9BRAD</name>
<reference evidence="2 3" key="1">
    <citation type="submission" date="2016-03" db="EMBL/GenBank/DDBJ databases">
        <title>Draft Genome Sequence of the Strain BR 10245 (Bradyrhizobium sp.) isolated from nodules of Centrolobium paraense.</title>
        <authorList>
            <person name="Simoes-Araujo J.L.Sr."/>
            <person name="Barauna A.C."/>
            <person name="Silva K."/>
            <person name="Zilli J.E."/>
        </authorList>
    </citation>
    <scope>NUCLEOTIDE SEQUENCE [LARGE SCALE GENOMIC DNA]</scope>
    <source>
        <strain evidence="2 3">BR 10245</strain>
    </source>
</reference>
<dbReference type="InterPro" id="IPR013658">
    <property type="entry name" value="SGL"/>
</dbReference>
<gene>
    <name evidence="2" type="ORF">AYJ54_45005</name>
</gene>
<protein>
    <submittedName>
        <fullName evidence="2">Gluconolaconase</fullName>
    </submittedName>
</protein>
<dbReference type="Proteomes" id="UP000076959">
    <property type="component" value="Unassembled WGS sequence"/>
</dbReference>
<dbReference type="Gene3D" id="2.120.10.30">
    <property type="entry name" value="TolB, C-terminal domain"/>
    <property type="match status" value="1"/>
</dbReference>
<dbReference type="OrthoDB" id="30052at2"/>
<dbReference type="InterPro" id="IPR051262">
    <property type="entry name" value="SMP-30/CGR1_Lactonase"/>
</dbReference>
<dbReference type="EMBL" id="LUUB01000038">
    <property type="protein sequence ID" value="OAF12911.1"/>
    <property type="molecule type" value="Genomic_DNA"/>
</dbReference>
<proteinExistence type="predicted"/>
<organism evidence="2 3">
    <name type="scientific">Bradyrhizobium centrolobii</name>
    <dbReference type="NCBI Taxonomy" id="1505087"/>
    <lineage>
        <taxon>Bacteria</taxon>
        <taxon>Pseudomonadati</taxon>
        <taxon>Pseudomonadota</taxon>
        <taxon>Alphaproteobacteria</taxon>
        <taxon>Hyphomicrobiales</taxon>
        <taxon>Nitrobacteraceae</taxon>
        <taxon>Bradyrhizobium</taxon>
    </lineage>
</organism>
<keyword evidence="3" id="KW-1185">Reference proteome</keyword>
<dbReference type="PANTHER" id="PTHR47572:SF5">
    <property type="entry name" value="BLR2277 PROTEIN"/>
    <property type="match status" value="1"/>
</dbReference>
<dbReference type="STRING" id="1505087.AYJ54_45005"/>
<evidence type="ECO:0000313" key="3">
    <source>
        <dbReference type="Proteomes" id="UP000076959"/>
    </source>
</evidence>
<evidence type="ECO:0000259" key="1">
    <source>
        <dbReference type="Pfam" id="PF08450"/>
    </source>
</evidence>
<dbReference type="RefSeq" id="WP_063698438.1">
    <property type="nucleotide sequence ID" value="NZ_LUUB01000038.1"/>
</dbReference>
<dbReference type="SUPFAM" id="SSF63829">
    <property type="entry name" value="Calcium-dependent phosphotriesterase"/>
    <property type="match status" value="1"/>
</dbReference>
<accession>A0A176YZN7</accession>
<dbReference type="PANTHER" id="PTHR47572">
    <property type="entry name" value="LIPOPROTEIN-RELATED"/>
    <property type="match status" value="1"/>
</dbReference>
<dbReference type="Pfam" id="PF08450">
    <property type="entry name" value="SGL"/>
    <property type="match status" value="1"/>
</dbReference>
<dbReference type="InterPro" id="IPR011042">
    <property type="entry name" value="6-blade_b-propeller_TolB-like"/>
</dbReference>
<sequence>MRLEAREITNGLAFPEGPIALGDGSVIVVEIEGGRLTRVLPAGRKEVIAHLGGGPNGAAIGPDGKCYVCNNGGFSWHKDSRNYARPTGRAEDYTTGRIEQVDLDTGAVKTLYDSCGGVHLKGPNDIVFDANGGFWFTDLGKTYGRLMDRGAVYYARTDGSMIREAIFPIMTPNGIGLSPDGRTLYVSETETSRIWSYPITGEGEVAKEPWPSPNGGRLLHGLPGYQRFDSLAVEENGNICVATLVRGGISVFSPDGDLVEFHEADEVYCTNICFGGADMRTAFITLSGTGRLVAVDWPRPGLALNDPRTARRRQASA</sequence>
<evidence type="ECO:0000313" key="2">
    <source>
        <dbReference type="EMBL" id="OAF12911.1"/>
    </source>
</evidence>